<dbReference type="EMBL" id="JAOAOG010000239">
    <property type="protein sequence ID" value="KAJ6237648.1"/>
    <property type="molecule type" value="Genomic_DNA"/>
</dbReference>
<protein>
    <submittedName>
        <fullName evidence="2">Nad-dependent epimerase/dehydratase</fullName>
    </submittedName>
</protein>
<dbReference type="InterPro" id="IPR036291">
    <property type="entry name" value="NAD(P)-bd_dom_sf"/>
</dbReference>
<keyword evidence="5" id="KW-1185">Reference proteome</keyword>
<reference evidence="2" key="2">
    <citation type="submission" date="2022-08" db="EMBL/GenBank/DDBJ databases">
        <title>Novel sulphate-reducing endosymbionts in the free-living metamonad Anaeramoeba.</title>
        <authorList>
            <person name="Jerlstrom-Hultqvist J."/>
            <person name="Cepicka I."/>
            <person name="Gallot-Lavallee L."/>
            <person name="Salas-Leiva D."/>
            <person name="Curtis B.A."/>
            <person name="Zahonova K."/>
            <person name="Pipaliya S."/>
            <person name="Dacks J."/>
            <person name="Roger A.J."/>
        </authorList>
    </citation>
    <scope>NUCLEOTIDE SEQUENCE</scope>
    <source>
        <strain evidence="2">Busselton2</strain>
    </source>
</reference>
<reference evidence="3" key="1">
    <citation type="submission" date="2022-08" db="EMBL/GenBank/DDBJ databases">
        <title>Novel sulfate-reducing endosymbionts in the free-living metamonad Anaeramoeba.</title>
        <authorList>
            <person name="Jerlstrom-Hultqvist J."/>
            <person name="Cepicka I."/>
            <person name="Gallot-Lavallee L."/>
            <person name="Salas-Leiva D."/>
            <person name="Curtis B.A."/>
            <person name="Zahonova K."/>
            <person name="Pipaliya S."/>
            <person name="Dacks J."/>
            <person name="Roger A.J."/>
        </authorList>
    </citation>
    <scope>NUCLEOTIDE SEQUENCE</scope>
    <source>
        <strain evidence="3">Schooner1</strain>
    </source>
</reference>
<feature type="domain" description="NAD-dependent epimerase/dehydratase" evidence="1">
    <location>
        <begin position="4"/>
        <end position="242"/>
    </location>
</feature>
<dbReference type="Proteomes" id="UP001146793">
    <property type="component" value="Unassembled WGS sequence"/>
</dbReference>
<dbReference type="InterPro" id="IPR050177">
    <property type="entry name" value="Lipid_A_modif_metabolic_enz"/>
</dbReference>
<dbReference type="PANTHER" id="PTHR43245">
    <property type="entry name" value="BIFUNCTIONAL POLYMYXIN RESISTANCE PROTEIN ARNA"/>
    <property type="match status" value="1"/>
</dbReference>
<dbReference type="Proteomes" id="UP001150062">
    <property type="component" value="Unassembled WGS sequence"/>
</dbReference>
<evidence type="ECO:0000313" key="3">
    <source>
        <dbReference type="EMBL" id="KAJ6237648.1"/>
    </source>
</evidence>
<comment type="caution">
    <text evidence="2">The sequence shown here is derived from an EMBL/GenBank/DDBJ whole genome shotgun (WGS) entry which is preliminary data.</text>
</comment>
<dbReference type="Gene3D" id="3.40.50.720">
    <property type="entry name" value="NAD(P)-binding Rossmann-like Domain"/>
    <property type="match status" value="1"/>
</dbReference>
<sequence>MSRILILGGTGFIGRNLVKYLVDNNCCSKIKVIDKQFPAIAYFSEEITKAFENEIVEFKQGNLNSPTSIEKCFDDPDGGWDCVINLAGETKYGQTAEVYQEKIIDVSIKCAKEAVKRKVPKFIEFSTAQIYKPDKKKVSNEESTLKPWTRLATAKLEGEEKLKELDLQNLIIVRPAIVYGPGDISGISPRIITAAVYKKLDEKMKFLWNGALRLNTVHVYDVCAAVWLLVQKGEGGKTYNLCDKNDTNQSSINVLLEEIFGIKTGFIGKVISNLAKVNMKSATEDVNEKHLEPWASLCKDHGILSTPLTPYLDQELLYNNHLYIDGSKIESDLSFEYKYPKMTKELLEEQINYFTKLDLFPNLWK</sequence>
<dbReference type="EMBL" id="JANTQA010000016">
    <property type="protein sequence ID" value="KAJ3447184.1"/>
    <property type="molecule type" value="Genomic_DNA"/>
</dbReference>
<evidence type="ECO:0000313" key="5">
    <source>
        <dbReference type="Proteomes" id="UP001150062"/>
    </source>
</evidence>
<organism evidence="2 4">
    <name type="scientific">Anaeramoeba flamelloides</name>
    <dbReference type="NCBI Taxonomy" id="1746091"/>
    <lineage>
        <taxon>Eukaryota</taxon>
        <taxon>Metamonada</taxon>
        <taxon>Anaeramoebidae</taxon>
        <taxon>Anaeramoeba</taxon>
    </lineage>
</organism>
<evidence type="ECO:0000313" key="4">
    <source>
        <dbReference type="Proteomes" id="UP001146793"/>
    </source>
</evidence>
<gene>
    <name evidence="2" type="ORF">M0812_07408</name>
    <name evidence="3" type="ORF">M0813_27212</name>
</gene>
<dbReference type="Pfam" id="PF01370">
    <property type="entry name" value="Epimerase"/>
    <property type="match status" value="1"/>
</dbReference>
<proteinExistence type="predicted"/>
<evidence type="ECO:0000259" key="1">
    <source>
        <dbReference type="Pfam" id="PF01370"/>
    </source>
</evidence>
<dbReference type="InterPro" id="IPR001509">
    <property type="entry name" value="Epimerase_deHydtase"/>
</dbReference>
<dbReference type="SUPFAM" id="SSF51735">
    <property type="entry name" value="NAD(P)-binding Rossmann-fold domains"/>
    <property type="match status" value="1"/>
</dbReference>
<accession>A0AAV8A109</accession>
<name>A0AAV8A109_9EUKA</name>
<dbReference type="PANTHER" id="PTHR43245:SF11">
    <property type="entry name" value="LD23561P"/>
    <property type="match status" value="1"/>
</dbReference>
<evidence type="ECO:0000313" key="2">
    <source>
        <dbReference type="EMBL" id="KAJ3447184.1"/>
    </source>
</evidence>
<dbReference type="AlphaFoldDB" id="A0AAV8A109"/>